<comment type="caution">
    <text evidence="2">The sequence shown here is derived from an EMBL/GenBank/DDBJ whole genome shotgun (WGS) entry which is preliminary data.</text>
</comment>
<dbReference type="AlphaFoldDB" id="A0A5F1YLC5"/>
<dbReference type="EMBL" id="RQFA01000046">
    <property type="protein sequence ID" value="TGK33260.1"/>
    <property type="molecule type" value="Genomic_DNA"/>
</dbReference>
<keyword evidence="3" id="KW-1185">Reference proteome</keyword>
<dbReference type="OrthoDB" id="338843at2"/>
<organism evidence="2 3">
    <name type="scientific">Leptospira gomenensis</name>
    <dbReference type="NCBI Taxonomy" id="2484974"/>
    <lineage>
        <taxon>Bacteria</taxon>
        <taxon>Pseudomonadati</taxon>
        <taxon>Spirochaetota</taxon>
        <taxon>Spirochaetia</taxon>
        <taxon>Leptospirales</taxon>
        <taxon>Leptospiraceae</taxon>
        <taxon>Leptospira</taxon>
    </lineage>
</organism>
<accession>A0A5F1YLC5</accession>
<protein>
    <submittedName>
        <fullName evidence="2">Uncharacterized protein</fullName>
    </submittedName>
</protein>
<evidence type="ECO:0000313" key="2">
    <source>
        <dbReference type="EMBL" id="TGK33260.1"/>
    </source>
</evidence>
<gene>
    <name evidence="2" type="ORF">EHQ17_10685</name>
</gene>
<evidence type="ECO:0000313" key="3">
    <source>
        <dbReference type="Proteomes" id="UP000298277"/>
    </source>
</evidence>
<feature type="transmembrane region" description="Helical" evidence="1">
    <location>
        <begin position="6"/>
        <end position="27"/>
    </location>
</feature>
<dbReference type="RefSeq" id="WP_135594686.1">
    <property type="nucleotide sequence ID" value="NZ_RQEZ01000013.1"/>
</dbReference>
<reference evidence="2" key="1">
    <citation type="journal article" date="2019" name="PLoS Negl. Trop. Dis.">
        <title>Revisiting the worldwide diversity of Leptospira species in the environment.</title>
        <authorList>
            <person name="Vincent A.T."/>
            <person name="Schiettekatte O."/>
            <person name="Bourhy P."/>
            <person name="Veyrier F.J."/>
            <person name="Picardeau M."/>
        </authorList>
    </citation>
    <scope>NUCLEOTIDE SEQUENCE [LARGE SCALE GENOMIC DNA]</scope>
    <source>
        <strain evidence="2">201800299</strain>
    </source>
</reference>
<proteinExistence type="predicted"/>
<keyword evidence="1" id="KW-0472">Membrane</keyword>
<keyword evidence="1" id="KW-1133">Transmembrane helix</keyword>
<evidence type="ECO:0000256" key="1">
    <source>
        <dbReference type="SAM" id="Phobius"/>
    </source>
</evidence>
<name>A0A5F1YLC5_9LEPT</name>
<dbReference type="Proteomes" id="UP000298277">
    <property type="component" value="Unassembled WGS sequence"/>
</dbReference>
<sequence>MIKSNVLTYCLILLFPITIIAGNLYLFESTNKKVEIYLQQPPFLVFDFTNSYLSNNNSNIANLLDRKPETTWTKLRESIQKEDFQVELRQTHHLKTGKPVISDWRHLHIVACAGTHADLKISILLRESIDMDKELRMPKDKVINERILKFSKLLHYEIPLSEFYSPLESAEFPQNMFIWTIQGTWMTEQKDGLVNAKLCLSDIWLSED</sequence>
<keyword evidence="1" id="KW-0812">Transmembrane</keyword>